<name>A0A1J5Q057_9ZZZZ</name>
<accession>A0A1J5Q057</accession>
<sequence length="118" mass="12924">MVGDGRNQDRVAQQVGTADFLDAAEFFSFDRAELGEVDGWPRDQAQASTVIVCCGFATLLGRNGRSLHRAAHHRAGKDLNVGLKNASFEATAFDLNQGYAQFAGKFAHRRGGVRQIQW</sequence>
<protein>
    <submittedName>
        <fullName evidence="1">Uncharacterized protein</fullName>
    </submittedName>
</protein>
<dbReference type="EMBL" id="MLJW01001792">
    <property type="protein sequence ID" value="OIQ76714.1"/>
    <property type="molecule type" value="Genomic_DNA"/>
</dbReference>
<gene>
    <name evidence="1" type="ORF">GALL_416000</name>
</gene>
<reference evidence="1" key="1">
    <citation type="submission" date="2016-10" db="EMBL/GenBank/DDBJ databases">
        <title>Sequence of Gallionella enrichment culture.</title>
        <authorList>
            <person name="Poehlein A."/>
            <person name="Muehling M."/>
            <person name="Daniel R."/>
        </authorList>
    </citation>
    <scope>NUCLEOTIDE SEQUENCE</scope>
</reference>
<organism evidence="1">
    <name type="scientific">mine drainage metagenome</name>
    <dbReference type="NCBI Taxonomy" id="410659"/>
    <lineage>
        <taxon>unclassified sequences</taxon>
        <taxon>metagenomes</taxon>
        <taxon>ecological metagenomes</taxon>
    </lineage>
</organism>
<comment type="caution">
    <text evidence="1">The sequence shown here is derived from an EMBL/GenBank/DDBJ whole genome shotgun (WGS) entry which is preliminary data.</text>
</comment>
<dbReference type="AlphaFoldDB" id="A0A1J5Q057"/>
<evidence type="ECO:0000313" key="1">
    <source>
        <dbReference type="EMBL" id="OIQ76714.1"/>
    </source>
</evidence>
<proteinExistence type="predicted"/>